<protein>
    <submittedName>
        <fullName evidence="1">Uncharacterized protein</fullName>
    </submittedName>
</protein>
<dbReference type="EMBL" id="MH884508">
    <property type="protein sequence ID" value="AYP68148.1"/>
    <property type="molecule type" value="Genomic_DNA"/>
</dbReference>
<dbReference type="Proteomes" id="UP000274199">
    <property type="component" value="Segment"/>
</dbReference>
<proteinExistence type="predicted"/>
<evidence type="ECO:0000313" key="1">
    <source>
        <dbReference type="EMBL" id="AYP68148.1"/>
    </source>
</evidence>
<organism evidence="1 2">
    <name type="scientific">Bacillus phage vB_BcoS-136</name>
    <dbReference type="NCBI Taxonomy" id="2419619"/>
    <lineage>
        <taxon>Viruses</taxon>
        <taxon>Duplodnaviria</taxon>
        <taxon>Heunggongvirae</taxon>
        <taxon>Uroviricota</taxon>
        <taxon>Caudoviricetes</taxon>
        <taxon>Heleneionescovirinae</taxon>
        <taxon>Kenyattavirus</taxon>
        <taxon>Kenyattavirus kv136</taxon>
    </lineage>
</organism>
<name>A0A3G3BV93_9CAUD</name>
<keyword evidence="2" id="KW-1185">Reference proteome</keyword>
<sequence>MIIIEGKVGKSIILENLINNRLMNRSVVVLDSVGVNGLVVPKGVDHFMFNNHTVEEIIDACRHGGFKNYEWVIFEVNADLTKIDIEHFKELDRNSTQNFIITVQTDGDIKVKFA</sequence>
<evidence type="ECO:0000313" key="2">
    <source>
        <dbReference type="Proteomes" id="UP000274199"/>
    </source>
</evidence>
<gene>
    <name evidence="1" type="ORF">vBBcoS136_00016</name>
</gene>
<reference evidence="1 2" key="1">
    <citation type="submission" date="2018-09" db="EMBL/GenBank/DDBJ databases">
        <title>Comparative Genomic Analysis of Eight Novel Haloalkaliphilic Bacteriophages from Lake Elmenteita, Kenya.</title>
        <authorList>
            <person name="Akhwale J.K."/>
        </authorList>
    </citation>
    <scope>NUCLEOTIDE SEQUENCE [LARGE SCALE GENOMIC DNA]</scope>
</reference>
<accession>A0A3G3BV93</accession>